<dbReference type="Pfam" id="PF14905">
    <property type="entry name" value="OMP_b-brl_3"/>
    <property type="match status" value="1"/>
</dbReference>
<dbReference type="InterPro" id="IPR041700">
    <property type="entry name" value="OMP_b-brl_3"/>
</dbReference>
<evidence type="ECO:0000259" key="9">
    <source>
        <dbReference type="Pfam" id="PF14905"/>
    </source>
</evidence>
<keyword evidence="4 7" id="KW-0812">Transmembrane</keyword>
<evidence type="ECO:0000313" key="11">
    <source>
        <dbReference type="Proteomes" id="UP000003919"/>
    </source>
</evidence>
<feature type="domain" description="TonB-dependent receptor plug" evidence="8">
    <location>
        <begin position="177"/>
        <end position="260"/>
    </location>
</feature>
<proteinExistence type="inferred from homology"/>
<accession>A3I032</accession>
<dbReference type="InterPro" id="IPR036942">
    <property type="entry name" value="Beta-barrel_TonB_sf"/>
</dbReference>
<evidence type="ECO:0000256" key="6">
    <source>
        <dbReference type="ARBA" id="ARBA00023237"/>
    </source>
</evidence>
<dbReference type="InterPro" id="IPR008969">
    <property type="entry name" value="CarboxyPept-like_regulatory"/>
</dbReference>
<dbReference type="InterPro" id="IPR039426">
    <property type="entry name" value="TonB-dep_rcpt-like"/>
</dbReference>
<dbReference type="SUPFAM" id="SSF56935">
    <property type="entry name" value="Porins"/>
    <property type="match status" value="1"/>
</dbReference>
<evidence type="ECO:0000256" key="5">
    <source>
        <dbReference type="ARBA" id="ARBA00023136"/>
    </source>
</evidence>
<keyword evidence="11" id="KW-1185">Reference proteome</keyword>
<dbReference type="eggNOG" id="COG4771">
    <property type="taxonomic scope" value="Bacteria"/>
</dbReference>
<organism evidence="10 11">
    <name type="scientific">Algoriphagus machipongonensis</name>
    <dbReference type="NCBI Taxonomy" id="388413"/>
    <lineage>
        <taxon>Bacteria</taxon>
        <taxon>Pseudomonadati</taxon>
        <taxon>Bacteroidota</taxon>
        <taxon>Cytophagia</taxon>
        <taxon>Cytophagales</taxon>
        <taxon>Cyclobacteriaceae</taxon>
        <taxon>Algoriphagus</taxon>
    </lineage>
</organism>
<keyword evidence="6 7" id="KW-0998">Cell outer membrane</keyword>
<keyword evidence="2 7" id="KW-0813">Transport</keyword>
<keyword evidence="10" id="KW-0675">Receptor</keyword>
<dbReference type="SUPFAM" id="SSF49464">
    <property type="entry name" value="Carboxypeptidase regulatory domain-like"/>
    <property type="match status" value="1"/>
</dbReference>
<evidence type="ECO:0000259" key="8">
    <source>
        <dbReference type="Pfam" id="PF07715"/>
    </source>
</evidence>
<evidence type="ECO:0000256" key="3">
    <source>
        <dbReference type="ARBA" id="ARBA00022452"/>
    </source>
</evidence>
<dbReference type="AlphaFoldDB" id="A3I032"/>
<evidence type="ECO:0000313" key="10">
    <source>
        <dbReference type="EMBL" id="EAZ79828.2"/>
    </source>
</evidence>
<dbReference type="Pfam" id="PF07715">
    <property type="entry name" value="Plug"/>
    <property type="match status" value="1"/>
</dbReference>
<dbReference type="STRING" id="388413.ALPR1_14404"/>
<dbReference type="GO" id="GO:0009279">
    <property type="term" value="C:cell outer membrane"/>
    <property type="evidence" value="ECO:0007669"/>
    <property type="project" value="UniProtKB-SubCell"/>
</dbReference>
<dbReference type="EMBL" id="CM001023">
    <property type="protein sequence ID" value="EAZ79828.2"/>
    <property type="molecule type" value="Genomic_DNA"/>
</dbReference>
<dbReference type="PANTHER" id="PTHR40980:SF4">
    <property type="entry name" value="TONB-DEPENDENT RECEPTOR-LIKE BETA-BARREL DOMAIN-CONTAINING PROTEIN"/>
    <property type="match status" value="1"/>
</dbReference>
<keyword evidence="5 7" id="KW-0472">Membrane</keyword>
<sequence length="821" mass="93124">MGSISSIHLKSHFISFRLILDRYFKFGIDCFAILTSKPTKHPMKPNLKIFLLLLFFSNPLMGWAQEFEVSGTLRDGERNEPLSFVQVALFESLSSVDPIAFSDTDDQGKFTLKADQGSYVFKAFFIGYKDLVRENVNVNGKVSLGEMEMENEAANLDEVVVQTSKMPVRSSLEGITITPENNLANAGGTLLDVLRNTPSISVSEDGSISLRGSSGTNILINGRNSSLTQNLDQLPASAVEEIKVINNPNARYDAAAEGGVIDIVLKKGQDLGTHGGVEGTYGTRGRSNIGGRINHRTETFNVFGGYNYRNWKQVSRRSSIREIFEDQERLEQTTNGSDREKSHNLNLGADYYFGDNVLSYEGVYQYGHQFQTNTLYSELSSLDPNESESSYDYVRRNNEDEIDEGLDNALIFEHNFDDKGNLLRVTASHSYRNQYKTQRIDIFGNSLETNPENLTGQEKAFTDEVRNITVLQADYIKPWETGQFETGLKSNIRKFDNDYQYFRFQETSGSFVEDPAISNQFIYQDQIHAGYGIFSSKKEKFEYALGLRGEYTRVDTYLKNTDEENQQRYFNLFPSVQGMYNLNENHSLKFTYSRRIDRPTAWRLNPFPDITDSLNIRRGNPNLKPEMINSFEVGHLANFDKSSFTTNLFYRKVNGQLDFITIVEDGISYSQPANLLSSQSYGLEFIGVSEINDWYSLNGGLTLFRIAVDGSNIGEDFTNSGFSWNAKLTQDFKLPYGFNLQLVGNYDSPEVEAQGRDLARYSMDGSIQKSFLNEKASLLLSVRDLFDTQRFAGETLTSTFSQDFRAKRETRIVLLTARYNF</sequence>
<protein>
    <submittedName>
        <fullName evidence="10">TonB-dependent receptor</fullName>
    </submittedName>
</protein>
<dbReference type="InterPro" id="IPR012910">
    <property type="entry name" value="Plug_dom"/>
</dbReference>
<comment type="caution">
    <text evidence="10">The sequence shown here is derived from an EMBL/GenBank/DDBJ whole genome shotgun (WGS) entry which is preliminary data.</text>
</comment>
<comment type="subcellular location">
    <subcellularLocation>
        <location evidence="1 7">Cell outer membrane</location>
        <topology evidence="1 7">Multi-pass membrane protein</topology>
    </subcellularLocation>
</comment>
<dbReference type="PROSITE" id="PS52016">
    <property type="entry name" value="TONB_DEPENDENT_REC_3"/>
    <property type="match status" value="1"/>
</dbReference>
<keyword evidence="3 7" id="KW-1134">Transmembrane beta strand</keyword>
<feature type="domain" description="Outer membrane protein beta-barrel" evidence="9">
    <location>
        <begin position="414"/>
        <end position="819"/>
    </location>
</feature>
<dbReference type="Pfam" id="PF13715">
    <property type="entry name" value="CarbopepD_reg_2"/>
    <property type="match status" value="1"/>
</dbReference>
<dbReference type="Gene3D" id="2.170.130.10">
    <property type="entry name" value="TonB-dependent receptor, plug domain"/>
    <property type="match status" value="1"/>
</dbReference>
<evidence type="ECO:0000256" key="1">
    <source>
        <dbReference type="ARBA" id="ARBA00004571"/>
    </source>
</evidence>
<evidence type="ECO:0000256" key="7">
    <source>
        <dbReference type="PROSITE-ProRule" id="PRU01360"/>
    </source>
</evidence>
<dbReference type="Gene3D" id="2.40.170.20">
    <property type="entry name" value="TonB-dependent receptor, beta-barrel domain"/>
    <property type="match status" value="1"/>
</dbReference>
<dbReference type="HOGENOM" id="CLU_017617_1_0_10"/>
<comment type="similarity">
    <text evidence="7">Belongs to the TonB-dependent receptor family.</text>
</comment>
<dbReference type="PANTHER" id="PTHR40980">
    <property type="entry name" value="PLUG DOMAIN-CONTAINING PROTEIN"/>
    <property type="match status" value="1"/>
</dbReference>
<reference evidence="10 11" key="1">
    <citation type="journal article" date="2011" name="J. Bacteriol.">
        <title>Complete genome sequence of Algoriphagus sp. PR1, bacterial prey of a colony-forming choanoflagellate.</title>
        <authorList>
            <person name="Alegado R.A."/>
            <person name="Ferriera S."/>
            <person name="Nusbaum C."/>
            <person name="Young S.K."/>
            <person name="Zeng Q."/>
            <person name="Imamovic A."/>
            <person name="Fairclough S.R."/>
            <person name="King N."/>
        </authorList>
    </citation>
    <scope>NUCLEOTIDE SEQUENCE [LARGE SCALE GENOMIC DNA]</scope>
    <source>
        <strain evidence="10 11">PR1</strain>
    </source>
</reference>
<evidence type="ECO:0000256" key="2">
    <source>
        <dbReference type="ARBA" id="ARBA00022448"/>
    </source>
</evidence>
<evidence type="ECO:0000256" key="4">
    <source>
        <dbReference type="ARBA" id="ARBA00022692"/>
    </source>
</evidence>
<dbReference type="InterPro" id="IPR037066">
    <property type="entry name" value="Plug_dom_sf"/>
</dbReference>
<dbReference type="EMBL" id="AAXU02000001">
    <property type="protein sequence ID" value="EAZ79828.2"/>
    <property type="molecule type" value="Genomic_DNA"/>
</dbReference>
<gene>
    <name evidence="10" type="ORF">ALPR1_14404</name>
</gene>
<dbReference type="Proteomes" id="UP000003919">
    <property type="component" value="Chromosome"/>
</dbReference>
<name>A3I032_9BACT</name>